<dbReference type="Proteomes" id="UP000053257">
    <property type="component" value="Unassembled WGS sequence"/>
</dbReference>
<accession>A0A0C3PHQ7</accession>
<comment type="subcellular location">
    <subcellularLocation>
        <location evidence="1">Membrane</location>
        <topology evidence="1">Multi-pass membrane protein</topology>
    </subcellularLocation>
</comment>
<keyword evidence="7" id="KW-1185">Reference proteome</keyword>
<dbReference type="AlphaFoldDB" id="A0A0C3PHQ7"/>
<feature type="transmembrane region" description="Helical" evidence="5">
    <location>
        <begin position="240"/>
        <end position="263"/>
    </location>
</feature>
<evidence type="ECO:0000256" key="5">
    <source>
        <dbReference type="SAM" id="Phobius"/>
    </source>
</evidence>
<feature type="transmembrane region" description="Helical" evidence="5">
    <location>
        <begin position="180"/>
        <end position="198"/>
    </location>
</feature>
<gene>
    <name evidence="6" type="ORF">PHLGIDRAFT_30911</name>
</gene>
<dbReference type="SMART" id="SM00679">
    <property type="entry name" value="CTNS"/>
    <property type="match status" value="2"/>
</dbReference>
<dbReference type="HOGENOM" id="CLU_033734_2_0_1"/>
<keyword evidence="3 5" id="KW-1133">Transmembrane helix</keyword>
<proteinExistence type="predicted"/>
<reference evidence="6 7" key="1">
    <citation type="journal article" date="2014" name="PLoS Genet.">
        <title>Analysis of the Phlebiopsis gigantea genome, transcriptome and secretome provides insight into its pioneer colonization strategies of wood.</title>
        <authorList>
            <person name="Hori C."/>
            <person name="Ishida T."/>
            <person name="Igarashi K."/>
            <person name="Samejima M."/>
            <person name="Suzuki H."/>
            <person name="Master E."/>
            <person name="Ferreira P."/>
            <person name="Ruiz-Duenas F.J."/>
            <person name="Held B."/>
            <person name="Canessa P."/>
            <person name="Larrondo L.F."/>
            <person name="Schmoll M."/>
            <person name="Druzhinina I.S."/>
            <person name="Kubicek C.P."/>
            <person name="Gaskell J.A."/>
            <person name="Kersten P."/>
            <person name="St John F."/>
            <person name="Glasner J."/>
            <person name="Sabat G."/>
            <person name="Splinter BonDurant S."/>
            <person name="Syed K."/>
            <person name="Yadav J."/>
            <person name="Mgbeahuruike A.C."/>
            <person name="Kovalchuk A."/>
            <person name="Asiegbu F.O."/>
            <person name="Lackner G."/>
            <person name="Hoffmeister D."/>
            <person name="Rencoret J."/>
            <person name="Gutierrez A."/>
            <person name="Sun H."/>
            <person name="Lindquist E."/>
            <person name="Barry K."/>
            <person name="Riley R."/>
            <person name="Grigoriev I.V."/>
            <person name="Henrissat B."/>
            <person name="Kues U."/>
            <person name="Berka R.M."/>
            <person name="Martinez A.T."/>
            <person name="Covert S.F."/>
            <person name="Blanchette R.A."/>
            <person name="Cullen D."/>
        </authorList>
    </citation>
    <scope>NUCLEOTIDE SEQUENCE [LARGE SCALE GENOMIC DNA]</scope>
    <source>
        <strain evidence="6 7">11061_1 CR5-6</strain>
    </source>
</reference>
<sequence>MSGTCEPSHDYFTDILTAGLCVGLVVSYLPQHLRIIYAKSSEGFSPWFLLLGSISSASAALNIVVKQWEVVKCCRVISVGSCIEETAGIFQLALLWFLFTMILVLYMMYYPVHLKYVTVDLDSQDGHPPQHVQTNVKQEEWRLSIALSWVVFLYTLLLLFVTFLLLGLPASSPRYTQQSLWATFLGLSSTFIAMFQYLPQIKHTYQHKVVGALSIPMMCIQTPGAVFMVLSIALRPGTNWTTWSTYAVAGVLQGSLLVMCIMWRARQRKLGIDDFGNPIEPFATPTDEPRRTRSRNCLRGRADGFSRAGCS</sequence>
<dbReference type="GO" id="GO:0016020">
    <property type="term" value="C:membrane"/>
    <property type="evidence" value="ECO:0007669"/>
    <property type="project" value="UniProtKB-SubCell"/>
</dbReference>
<dbReference type="EMBL" id="KN840543">
    <property type="protein sequence ID" value="KIP05433.1"/>
    <property type="molecule type" value="Genomic_DNA"/>
</dbReference>
<organism evidence="6 7">
    <name type="scientific">Phlebiopsis gigantea (strain 11061_1 CR5-6)</name>
    <name type="common">White-rot fungus</name>
    <name type="synonym">Peniophora gigantea</name>
    <dbReference type="NCBI Taxonomy" id="745531"/>
    <lineage>
        <taxon>Eukaryota</taxon>
        <taxon>Fungi</taxon>
        <taxon>Dikarya</taxon>
        <taxon>Basidiomycota</taxon>
        <taxon>Agaricomycotina</taxon>
        <taxon>Agaricomycetes</taxon>
        <taxon>Polyporales</taxon>
        <taxon>Phanerochaetaceae</taxon>
        <taxon>Phlebiopsis</taxon>
    </lineage>
</organism>
<keyword evidence="4 5" id="KW-0472">Membrane</keyword>
<dbReference type="PANTHER" id="PTHR16201:SF11">
    <property type="entry name" value="PQ-LOOP REPEAT-CONTAINING PROTEIN"/>
    <property type="match status" value="1"/>
</dbReference>
<evidence type="ECO:0000256" key="4">
    <source>
        <dbReference type="ARBA" id="ARBA00023136"/>
    </source>
</evidence>
<evidence type="ECO:0000256" key="3">
    <source>
        <dbReference type="ARBA" id="ARBA00022989"/>
    </source>
</evidence>
<feature type="transmembrane region" description="Helical" evidence="5">
    <location>
        <begin position="88"/>
        <end position="109"/>
    </location>
</feature>
<protein>
    <recommendedName>
        <fullName evidence="8">PQ loop repeat protein</fullName>
    </recommendedName>
</protein>
<dbReference type="InterPro" id="IPR006603">
    <property type="entry name" value="PQ-loop_rpt"/>
</dbReference>
<keyword evidence="2 5" id="KW-0812">Transmembrane</keyword>
<feature type="transmembrane region" description="Helical" evidence="5">
    <location>
        <begin position="15"/>
        <end position="35"/>
    </location>
</feature>
<dbReference type="InterPro" id="IPR051415">
    <property type="entry name" value="LAAT-1"/>
</dbReference>
<evidence type="ECO:0008006" key="8">
    <source>
        <dbReference type="Google" id="ProtNLM"/>
    </source>
</evidence>
<evidence type="ECO:0000256" key="1">
    <source>
        <dbReference type="ARBA" id="ARBA00004141"/>
    </source>
</evidence>
<dbReference type="Pfam" id="PF04193">
    <property type="entry name" value="PQ-loop"/>
    <property type="match status" value="2"/>
</dbReference>
<evidence type="ECO:0000256" key="2">
    <source>
        <dbReference type="ARBA" id="ARBA00022692"/>
    </source>
</evidence>
<evidence type="ECO:0000313" key="7">
    <source>
        <dbReference type="Proteomes" id="UP000053257"/>
    </source>
</evidence>
<dbReference type="OrthoDB" id="19344at2759"/>
<feature type="transmembrane region" description="Helical" evidence="5">
    <location>
        <begin position="210"/>
        <end position="234"/>
    </location>
</feature>
<dbReference type="PANTHER" id="PTHR16201">
    <property type="entry name" value="SEVEN TRANSMEMBRANE PROTEIN 1-RELATED"/>
    <property type="match status" value="1"/>
</dbReference>
<feature type="transmembrane region" description="Helical" evidence="5">
    <location>
        <begin position="146"/>
        <end position="168"/>
    </location>
</feature>
<evidence type="ECO:0000313" key="6">
    <source>
        <dbReference type="EMBL" id="KIP05433.1"/>
    </source>
</evidence>
<feature type="transmembrane region" description="Helical" evidence="5">
    <location>
        <begin position="47"/>
        <end position="68"/>
    </location>
</feature>
<name>A0A0C3PHQ7_PHLG1</name>
<dbReference type="Gene3D" id="1.20.1280.290">
    <property type="match status" value="2"/>
</dbReference>